<dbReference type="AlphaFoldDB" id="A0A5K3FLL2"/>
<dbReference type="CDD" id="cd00340">
    <property type="entry name" value="GSH_Peroxidase"/>
    <property type="match status" value="1"/>
</dbReference>
<dbReference type="Pfam" id="PF00255">
    <property type="entry name" value="GSHPx"/>
    <property type="match status" value="1"/>
</dbReference>
<dbReference type="GO" id="GO:0004601">
    <property type="term" value="F:peroxidase activity"/>
    <property type="evidence" value="ECO:0007669"/>
    <property type="project" value="UniProtKB-KW"/>
</dbReference>
<protein>
    <submittedName>
        <fullName evidence="4">Glutathione peroxidase</fullName>
    </submittedName>
</protein>
<evidence type="ECO:0000256" key="2">
    <source>
        <dbReference type="ARBA" id="ARBA00022559"/>
    </source>
</evidence>
<dbReference type="Gene3D" id="3.40.30.10">
    <property type="entry name" value="Glutaredoxin"/>
    <property type="match status" value="1"/>
</dbReference>
<dbReference type="PROSITE" id="PS51355">
    <property type="entry name" value="GLUTATHIONE_PEROXID_3"/>
    <property type="match status" value="1"/>
</dbReference>
<dbReference type="InterPro" id="IPR036249">
    <property type="entry name" value="Thioredoxin-like_sf"/>
</dbReference>
<evidence type="ECO:0000256" key="3">
    <source>
        <dbReference type="ARBA" id="ARBA00023002"/>
    </source>
</evidence>
<sequence length="140" mass="16091">DGFYSQSAVDIDGNTVSFEKYKHLTELNCKQLQELYTKHQGRGFRILAFPSSQFETQSVIKQNLIEKYGASFDMFSKVDVNGENASPLYKYLQSALADPVHEEITWNFAKFLIDRHGKPYKRYMPDVAPIVSPSDLLQFL</sequence>
<accession>A0A5K3FLL2</accession>
<dbReference type="InterPro" id="IPR000889">
    <property type="entry name" value="Glutathione_peroxidase"/>
</dbReference>
<proteinExistence type="inferred from homology"/>
<keyword evidence="3" id="KW-0560">Oxidoreductase</keyword>
<evidence type="ECO:0000256" key="1">
    <source>
        <dbReference type="ARBA" id="ARBA00006926"/>
    </source>
</evidence>
<dbReference type="GO" id="GO:0006979">
    <property type="term" value="P:response to oxidative stress"/>
    <property type="evidence" value="ECO:0007669"/>
    <property type="project" value="InterPro"/>
</dbReference>
<dbReference type="SUPFAM" id="SSF52833">
    <property type="entry name" value="Thioredoxin-like"/>
    <property type="match status" value="1"/>
</dbReference>
<evidence type="ECO:0000313" key="4">
    <source>
        <dbReference type="WBParaSite" id="MCU_009268-RA"/>
    </source>
</evidence>
<dbReference type="PANTHER" id="PTHR11592">
    <property type="entry name" value="GLUTATHIONE PEROXIDASE"/>
    <property type="match status" value="1"/>
</dbReference>
<dbReference type="WBParaSite" id="MCU_009268-RA">
    <property type="protein sequence ID" value="MCU_009268-RA"/>
    <property type="gene ID" value="MCU_009268"/>
</dbReference>
<keyword evidence="2" id="KW-0575">Peroxidase</keyword>
<organism evidence="4">
    <name type="scientific">Mesocestoides corti</name>
    <name type="common">Flatworm</name>
    <dbReference type="NCBI Taxonomy" id="53468"/>
    <lineage>
        <taxon>Eukaryota</taxon>
        <taxon>Metazoa</taxon>
        <taxon>Spiralia</taxon>
        <taxon>Lophotrochozoa</taxon>
        <taxon>Platyhelminthes</taxon>
        <taxon>Cestoda</taxon>
        <taxon>Eucestoda</taxon>
        <taxon>Cyclophyllidea</taxon>
        <taxon>Mesocestoididae</taxon>
        <taxon>Mesocestoides</taxon>
    </lineage>
</organism>
<dbReference type="PANTHER" id="PTHR11592:SF78">
    <property type="entry name" value="GLUTATHIONE PEROXIDASE"/>
    <property type="match status" value="1"/>
</dbReference>
<comment type="similarity">
    <text evidence="1">Belongs to the glutathione peroxidase family.</text>
</comment>
<reference evidence="4" key="1">
    <citation type="submission" date="2019-11" db="UniProtKB">
        <authorList>
            <consortium name="WormBaseParasite"/>
        </authorList>
    </citation>
    <scope>IDENTIFICATION</scope>
</reference>
<name>A0A5K3FLL2_MESCO</name>